<dbReference type="RefSeq" id="WP_144845896.1">
    <property type="nucleotide sequence ID" value="NZ_VMRJ01000002.1"/>
</dbReference>
<evidence type="ECO:0000256" key="6">
    <source>
        <dbReference type="SAM" id="Phobius"/>
    </source>
</evidence>
<dbReference type="AlphaFoldDB" id="A0A558BXN2"/>
<feature type="transmembrane region" description="Helical" evidence="6">
    <location>
        <begin position="12"/>
        <end position="31"/>
    </location>
</feature>
<keyword evidence="5 6" id="KW-0472">Membrane</keyword>
<gene>
    <name evidence="8" type="ORF">FNT36_07115</name>
</gene>
<evidence type="ECO:0000256" key="4">
    <source>
        <dbReference type="ARBA" id="ARBA00022989"/>
    </source>
</evidence>
<dbReference type="InterPro" id="IPR000731">
    <property type="entry name" value="SSD"/>
</dbReference>
<evidence type="ECO:0000256" key="1">
    <source>
        <dbReference type="ARBA" id="ARBA00004651"/>
    </source>
</evidence>
<keyword evidence="2" id="KW-1003">Cell membrane</keyword>
<evidence type="ECO:0000259" key="7">
    <source>
        <dbReference type="PROSITE" id="PS50156"/>
    </source>
</evidence>
<feature type="transmembrane region" description="Helical" evidence="6">
    <location>
        <begin position="275"/>
        <end position="295"/>
    </location>
</feature>
<feature type="transmembrane region" description="Helical" evidence="6">
    <location>
        <begin position="633"/>
        <end position="649"/>
    </location>
</feature>
<dbReference type="EMBL" id="VMRJ01000002">
    <property type="protein sequence ID" value="TVT41223.1"/>
    <property type="molecule type" value="Genomic_DNA"/>
</dbReference>
<sequence>MWGHIALFIIKYRQWLLGLIAIFTVTMAWFAKDVEMTYDFAQVVSPKDPDMVYFQQFKKTFGEDGNILVLGMQDSSVYQLGKFNQLHQLTDTLAKVEGVSGVLGIPRLIQIEKDTVDSKFVTSPIFKKAPRSQRELDSLMRVVNNIEFYKGQIIAPRSGATLLAVTLDPKYLNSNRRQAVMNNILGHAERFEKNTGIKMHYAGLPYVRSTMTSKVAGEMKFFAMLVVVVMGFTLFMFFRTWSAVVFPLLVVVCVMICCVGSIVLLGYKINLLTGLIPSILVVIGVPNCTYLLSRYHYDYRKSGNQILAMTRVIRKIGLITLMNNLTTAIGFVVFTFTDIAILYQFGMVATINIFIAFAISFIMIPAVFTYLPPPTEKQLEHLDSKPLLGIIHFLDHVVLHRRGTVYLAALGLLVIAGIGIRKIEAVSYMVDDLPKSSTVNTDLEFFQSHFSGVMPLEFVVDTGKPKGLLKLPNLQKIDQFENFLRAQPELSPPISMVTFIKAATQAFYNGEPDFYRLPNNDDKNFILSYLANSQGGATTNVPDSTKTTMAQGTAGASMNKLLNSFVDKNSQKARISLKIADIGSHKLDTLVARRIEPAMERIFAKSGMTVRRTGTTVIFTKGNEYVIGTLRESLMWAFGLVAVVVLLLFRSVRTIFYALIPNIFTLALTAGIMGYFGIALKPATALIFVIALGIDGDNSIHLLAKFRQEMAMAGRTVTEAITNTMVEAGTSMIYTSIVLFLGFSIFAFSEFGGTKALGVLMGASLLITNFSNLVLLPTLLVTFEHGKGEKIPGNAPIRHYDDSYHEEDDDIDQNLQRLSVEQTKVKTV</sequence>
<comment type="subcellular location">
    <subcellularLocation>
        <location evidence="1">Cell membrane</location>
        <topology evidence="1">Multi-pass membrane protein</topology>
    </subcellularLocation>
</comment>
<accession>A0A558BXN2</accession>
<reference evidence="8 9" key="1">
    <citation type="submission" date="2019-07" db="EMBL/GenBank/DDBJ databases">
        <title>Hymenobacter sp. straun FUR1 Genome sequencing and assembly.</title>
        <authorList>
            <person name="Chhetri G."/>
        </authorList>
    </citation>
    <scope>NUCLEOTIDE SEQUENCE [LARGE SCALE GENOMIC DNA]</scope>
    <source>
        <strain evidence="8 9">Fur1</strain>
    </source>
</reference>
<feature type="transmembrane region" description="Helical" evidence="6">
    <location>
        <begin position="725"/>
        <end position="748"/>
    </location>
</feature>
<dbReference type="SUPFAM" id="SSF82866">
    <property type="entry name" value="Multidrug efflux transporter AcrB transmembrane domain"/>
    <property type="match status" value="2"/>
</dbReference>
<name>A0A558BXN2_9BACT</name>
<comment type="caution">
    <text evidence="8">The sequence shown here is derived from an EMBL/GenBank/DDBJ whole genome shotgun (WGS) entry which is preliminary data.</text>
</comment>
<organism evidence="8 9">
    <name type="scientific">Hymenobacter setariae</name>
    <dbReference type="NCBI Taxonomy" id="2594794"/>
    <lineage>
        <taxon>Bacteria</taxon>
        <taxon>Pseudomonadati</taxon>
        <taxon>Bacteroidota</taxon>
        <taxon>Cytophagia</taxon>
        <taxon>Cytophagales</taxon>
        <taxon>Hymenobacteraceae</taxon>
        <taxon>Hymenobacter</taxon>
    </lineage>
</organism>
<feature type="transmembrane region" description="Helical" evidence="6">
    <location>
        <begin position="221"/>
        <end position="238"/>
    </location>
</feature>
<dbReference type="Proteomes" id="UP000317624">
    <property type="component" value="Unassembled WGS sequence"/>
</dbReference>
<evidence type="ECO:0000313" key="9">
    <source>
        <dbReference type="Proteomes" id="UP000317624"/>
    </source>
</evidence>
<dbReference type="InterPro" id="IPR050545">
    <property type="entry name" value="Mycobact_MmpL"/>
</dbReference>
<dbReference type="PANTHER" id="PTHR33406:SF12">
    <property type="entry name" value="BLR2997 PROTEIN"/>
    <property type="match status" value="1"/>
</dbReference>
<dbReference type="PANTHER" id="PTHR33406">
    <property type="entry name" value="MEMBRANE PROTEIN MJ1562-RELATED"/>
    <property type="match status" value="1"/>
</dbReference>
<feature type="domain" description="SSD" evidence="7">
    <location>
        <begin position="248"/>
        <end position="370"/>
    </location>
</feature>
<dbReference type="InterPro" id="IPR004869">
    <property type="entry name" value="MMPL_dom"/>
</dbReference>
<evidence type="ECO:0000256" key="2">
    <source>
        <dbReference type="ARBA" id="ARBA00022475"/>
    </source>
</evidence>
<dbReference type="GO" id="GO:0005886">
    <property type="term" value="C:plasma membrane"/>
    <property type="evidence" value="ECO:0007669"/>
    <property type="project" value="UniProtKB-SubCell"/>
</dbReference>
<feature type="domain" description="SSD" evidence="7">
    <location>
        <begin position="658"/>
        <end position="782"/>
    </location>
</feature>
<keyword evidence="3 6" id="KW-0812">Transmembrane</keyword>
<evidence type="ECO:0000313" key="8">
    <source>
        <dbReference type="EMBL" id="TVT41223.1"/>
    </source>
</evidence>
<protein>
    <submittedName>
        <fullName evidence="8">MMPL family transporter</fullName>
    </submittedName>
</protein>
<dbReference type="PROSITE" id="PS50156">
    <property type="entry name" value="SSD"/>
    <property type="match status" value="2"/>
</dbReference>
<feature type="transmembrane region" description="Helical" evidence="6">
    <location>
        <begin position="656"/>
        <end position="678"/>
    </location>
</feature>
<feature type="transmembrane region" description="Helical" evidence="6">
    <location>
        <begin position="760"/>
        <end position="783"/>
    </location>
</feature>
<dbReference type="Pfam" id="PF03176">
    <property type="entry name" value="MMPL"/>
    <property type="match status" value="2"/>
</dbReference>
<evidence type="ECO:0000256" key="5">
    <source>
        <dbReference type="ARBA" id="ARBA00023136"/>
    </source>
</evidence>
<proteinExistence type="predicted"/>
<feature type="transmembrane region" description="Helical" evidence="6">
    <location>
        <begin position="245"/>
        <end position="269"/>
    </location>
</feature>
<evidence type="ECO:0000256" key="3">
    <source>
        <dbReference type="ARBA" id="ARBA00022692"/>
    </source>
</evidence>
<keyword evidence="4 6" id="KW-1133">Transmembrane helix</keyword>
<dbReference type="Gene3D" id="1.20.1640.10">
    <property type="entry name" value="Multidrug efflux transporter AcrB transmembrane domain"/>
    <property type="match status" value="2"/>
</dbReference>
<feature type="transmembrane region" description="Helical" evidence="6">
    <location>
        <begin position="403"/>
        <end position="420"/>
    </location>
</feature>
<feature type="transmembrane region" description="Helical" evidence="6">
    <location>
        <begin position="316"/>
        <end position="343"/>
    </location>
</feature>
<dbReference type="OrthoDB" id="9803781at2"/>
<keyword evidence="9" id="KW-1185">Reference proteome</keyword>
<feature type="transmembrane region" description="Helical" evidence="6">
    <location>
        <begin position="684"/>
        <end position="704"/>
    </location>
</feature>
<feature type="transmembrane region" description="Helical" evidence="6">
    <location>
        <begin position="349"/>
        <end position="371"/>
    </location>
</feature>